<name>A0ACD0NZI3_9BASI</name>
<dbReference type="Proteomes" id="UP000245626">
    <property type="component" value="Unassembled WGS sequence"/>
</dbReference>
<organism evidence="1 2">
    <name type="scientific">Violaceomyces palustris</name>
    <dbReference type="NCBI Taxonomy" id="1673888"/>
    <lineage>
        <taxon>Eukaryota</taxon>
        <taxon>Fungi</taxon>
        <taxon>Dikarya</taxon>
        <taxon>Basidiomycota</taxon>
        <taxon>Ustilaginomycotina</taxon>
        <taxon>Ustilaginomycetes</taxon>
        <taxon>Violaceomycetales</taxon>
        <taxon>Violaceomycetaceae</taxon>
        <taxon>Violaceomyces</taxon>
    </lineage>
</organism>
<proteinExistence type="predicted"/>
<dbReference type="EMBL" id="KZ819863">
    <property type="protein sequence ID" value="PWN51192.1"/>
    <property type="molecule type" value="Genomic_DNA"/>
</dbReference>
<sequence length="1321" mass="139012">MKALVWPIASFLVASLAPARAQSSTSQTAYTPVGRWGQASALLDSLFVVQGGKTQGSGGYTYNSAPSNNDLLVLDLSQSFATNTPPWQILTASATSSVTVAPSVAFHSISPLSETRLLLFGGDGSPSVPIQTSNDSAYTLDITGSGTSRTIQWSKVDPTWSEPMRRIYHSAESDTEGSVWILGGEKADGSSILLDELWALNSTSSTPSFQLSATPPPGSIAGASATLLSDGTLLLLGGLDPSGQLQSFEEIYSYSKQSGVWGKTLTKGESSSVTSKRDGAYPTPRRDHVAVSLPDQRIFIQGGANADLSVVYQDSWILDWSVNPPVWTLLNSTGGPGPRFGHSAVAYGRQVITSFGWAGGNSADSSVYVFDAMNMVAGSAGAGTWAGGAWTTTYTPDPLVAGQGGGQQTPNTGSSNGNGSNQGKGNGSSSSGGSKGGSTSDPSSSSSPSSTSEGTFPTPSETSKPNDGSNSDSGASLAAKAGAAIGALIGVGLVAGAGYAIYRRRQDHRNWRRSDGGGALLGGDRGGGGGGGFDDGYMLEKGAGMGEYDGYNRWGGAAAPYPRADRQHLNRKSDSSPWISGNIGHAMEGSGPAFRERLALLTRFGQRDSNQQPRFDMLADEVESAFARSTKGRSAPDLNEYEDEDEMEYVAGYNRHVKERSYGRVGQDEADESFTYGDIGRTGGRNADDYVLSPFEDPQNYRSGRRVAASGEVLSGGGINNLFGSTAAATAMMYDGVRDREYGSDDGRSEAGSYDGPSSDAHCGPSSGPSDQSHGNCSSRSGQSGVPSSGGKSYDSNNVGMVSFSDSQNQAKGRRRGLSSPAGPRASPSPLIKRSQTWWDRFMGGSFIERSASGRRLAPGPSAEEPIRDPAKPPDLSAIAESPRTDVADGVNGYDEADPFQDAYAAVVGEAPWGRTNDGVEMDEMGRRTDGGDALISSFGHGRSLSSLNSNRTATSSQLEAQLRNMDVVQRTRTGSSRRTTSTRGGNSSDGSNSVLSRNPSILRARNLETLTEGSPDLDRDVDESTPGSVVWKPHHWSSPLESQYEEEEREQLNDHSLDTVHLDSTPNPATTSMEGQGSEHDYRTELFRSGKDFKHDRSNRVSEVPSLTPATTKRARMNPLLTQPLSPQPKKKKRTDPPFRGSVKDRVKAIETQNATEETGVVPLMPSSPSAKAWSSGTGTGTSSSSNDHSGASLGACSSNATTITTLSKTSPASSVRTDRRRWDGEDKDGGGGDPFADRNERGSLRAQVSSGGKRGHERKPSVDDVFGGDLVKGLSEQKSKDSKGPTAPATAKVKTVIGLAPKPQLYVANPDRRDSSGSL</sequence>
<protein>
    <submittedName>
        <fullName evidence="1">Uncharacterized protein</fullName>
    </submittedName>
</protein>
<evidence type="ECO:0000313" key="2">
    <source>
        <dbReference type="Proteomes" id="UP000245626"/>
    </source>
</evidence>
<evidence type="ECO:0000313" key="1">
    <source>
        <dbReference type="EMBL" id="PWN51192.1"/>
    </source>
</evidence>
<gene>
    <name evidence="1" type="ORF">IE53DRAFT_361782</name>
</gene>
<keyword evidence="2" id="KW-1185">Reference proteome</keyword>
<reference evidence="1 2" key="1">
    <citation type="journal article" date="2018" name="Mol. Biol. Evol.">
        <title>Broad Genomic Sampling Reveals a Smut Pathogenic Ancestry of the Fungal Clade Ustilaginomycotina.</title>
        <authorList>
            <person name="Kijpornyongpan T."/>
            <person name="Mondo S.J."/>
            <person name="Barry K."/>
            <person name="Sandor L."/>
            <person name="Lee J."/>
            <person name="Lipzen A."/>
            <person name="Pangilinan J."/>
            <person name="LaButti K."/>
            <person name="Hainaut M."/>
            <person name="Henrissat B."/>
            <person name="Grigoriev I.V."/>
            <person name="Spatafora J.W."/>
            <person name="Aime M.C."/>
        </authorList>
    </citation>
    <scope>NUCLEOTIDE SEQUENCE [LARGE SCALE GENOMIC DNA]</scope>
    <source>
        <strain evidence="1 2">SA 807</strain>
    </source>
</reference>
<accession>A0ACD0NZI3</accession>